<name>A0A818DBX6_9BILA</name>
<dbReference type="InterPro" id="IPR040416">
    <property type="entry name" value="TMEM181"/>
</dbReference>
<organism evidence="2 3">
    <name type="scientific">Rotaria socialis</name>
    <dbReference type="NCBI Taxonomy" id="392032"/>
    <lineage>
        <taxon>Eukaryota</taxon>
        <taxon>Metazoa</taxon>
        <taxon>Spiralia</taxon>
        <taxon>Gnathifera</taxon>
        <taxon>Rotifera</taxon>
        <taxon>Eurotatoria</taxon>
        <taxon>Bdelloidea</taxon>
        <taxon>Philodinida</taxon>
        <taxon>Philodinidae</taxon>
        <taxon>Rotaria</taxon>
    </lineage>
</organism>
<dbReference type="PANTHER" id="PTHR31918">
    <property type="entry name" value="TRANSMEMBRANE PROTEIN 181"/>
    <property type="match status" value="1"/>
</dbReference>
<feature type="transmembrane region" description="Helical" evidence="1">
    <location>
        <begin position="23"/>
        <end position="48"/>
    </location>
</feature>
<accession>A0A818DBX6</accession>
<evidence type="ECO:0000256" key="1">
    <source>
        <dbReference type="SAM" id="Phobius"/>
    </source>
</evidence>
<dbReference type="EMBL" id="CAJNYV010001909">
    <property type="protein sequence ID" value="CAF3445021.1"/>
    <property type="molecule type" value="Genomic_DNA"/>
</dbReference>
<dbReference type="PANTHER" id="PTHR31918:SF1">
    <property type="entry name" value="TRANSMEMBRANE PROTEIN 181"/>
    <property type="match status" value="1"/>
</dbReference>
<gene>
    <name evidence="2" type="ORF">KIK155_LOCUS11959</name>
</gene>
<proteinExistence type="predicted"/>
<sequence>MGETKEIERSVQMRLYALHKRQFVAVFVLFFICLFVTILIGIGGPSIIQSIDYKTDSQPKQISGPYKLESGYLDKFYQRLWLTMKPTTDINDDFRQSVNVTISMSNPSTSSSPQIYERQRAIHCQKQVSKAKNKCKNEFF</sequence>
<keyword evidence="1" id="KW-0812">Transmembrane</keyword>
<dbReference type="GO" id="GO:0015643">
    <property type="term" value="F:toxic substance binding"/>
    <property type="evidence" value="ECO:0007669"/>
    <property type="project" value="InterPro"/>
</dbReference>
<dbReference type="Proteomes" id="UP000663865">
    <property type="component" value="Unassembled WGS sequence"/>
</dbReference>
<keyword evidence="1" id="KW-0472">Membrane</keyword>
<dbReference type="AlphaFoldDB" id="A0A818DBX6"/>
<protein>
    <submittedName>
        <fullName evidence="2">Uncharacterized protein</fullName>
    </submittedName>
</protein>
<evidence type="ECO:0000313" key="3">
    <source>
        <dbReference type="Proteomes" id="UP000663865"/>
    </source>
</evidence>
<keyword evidence="1" id="KW-1133">Transmembrane helix</keyword>
<comment type="caution">
    <text evidence="2">The sequence shown here is derived from an EMBL/GenBank/DDBJ whole genome shotgun (WGS) entry which is preliminary data.</text>
</comment>
<reference evidence="2" key="1">
    <citation type="submission" date="2021-02" db="EMBL/GenBank/DDBJ databases">
        <authorList>
            <person name="Nowell W R."/>
        </authorList>
    </citation>
    <scope>NUCLEOTIDE SEQUENCE</scope>
</reference>
<evidence type="ECO:0000313" key="2">
    <source>
        <dbReference type="EMBL" id="CAF3445021.1"/>
    </source>
</evidence>